<dbReference type="InterPro" id="IPR002925">
    <property type="entry name" value="Dienelactn_hydro"/>
</dbReference>
<dbReference type="AlphaFoldDB" id="A0AAV8TJ97"/>
<dbReference type="EMBL" id="JAIWQS010000005">
    <property type="protein sequence ID" value="KAJ8766239.1"/>
    <property type="molecule type" value="Genomic_DNA"/>
</dbReference>
<feature type="region of interest" description="Disordered" evidence="1">
    <location>
        <begin position="1"/>
        <end position="20"/>
    </location>
</feature>
<organism evidence="3 4">
    <name type="scientific">Erythroxylum novogranatense</name>
    <dbReference type="NCBI Taxonomy" id="1862640"/>
    <lineage>
        <taxon>Eukaryota</taxon>
        <taxon>Viridiplantae</taxon>
        <taxon>Streptophyta</taxon>
        <taxon>Embryophyta</taxon>
        <taxon>Tracheophyta</taxon>
        <taxon>Spermatophyta</taxon>
        <taxon>Magnoliopsida</taxon>
        <taxon>eudicotyledons</taxon>
        <taxon>Gunneridae</taxon>
        <taxon>Pentapetalae</taxon>
        <taxon>rosids</taxon>
        <taxon>fabids</taxon>
        <taxon>Malpighiales</taxon>
        <taxon>Erythroxylaceae</taxon>
        <taxon>Erythroxylum</taxon>
    </lineage>
</organism>
<dbReference type="SUPFAM" id="SSF53474">
    <property type="entry name" value="alpha/beta-Hydrolases"/>
    <property type="match status" value="1"/>
</dbReference>
<dbReference type="Gene3D" id="3.40.50.1820">
    <property type="entry name" value="alpha/beta hydrolase"/>
    <property type="match status" value="1"/>
</dbReference>
<evidence type="ECO:0000313" key="3">
    <source>
        <dbReference type="EMBL" id="KAJ8766239.1"/>
    </source>
</evidence>
<dbReference type="PANTHER" id="PTHR17630">
    <property type="entry name" value="DIENELACTONE HYDROLASE"/>
    <property type="match status" value="1"/>
</dbReference>
<evidence type="ECO:0000256" key="1">
    <source>
        <dbReference type="SAM" id="MobiDB-lite"/>
    </source>
</evidence>
<dbReference type="InterPro" id="IPR029058">
    <property type="entry name" value="AB_hydrolase_fold"/>
</dbReference>
<keyword evidence="4" id="KW-1185">Reference proteome</keyword>
<comment type="caution">
    <text evidence="3">The sequence shown here is derived from an EMBL/GenBank/DDBJ whole genome shotgun (WGS) entry which is preliminary data.</text>
</comment>
<dbReference type="Proteomes" id="UP001159364">
    <property type="component" value="Linkage Group LG05"/>
</dbReference>
<sequence>MSGPQCCENPPTLNPASGVGRTEKVGGLDCYVVGAPDSKRAILLASDVFGFEAPNFRKLADKIAAAGFYVVVPDYIYGDPFVPEKTDIQTWLKSHSPDKITEDVKPVIETIKSQGASEIGAAGFCLGAKVVVQLANSGFIQAAVLLHPSFVTVDHIKEVKVPISILGAENDQMSPPELLKQFEDILTAKSEVASHVKIFPKVSHGWTVRYSVEDEAAVKAANEAHGDMLEWFAKYVK</sequence>
<gene>
    <name evidence="3" type="ORF">K2173_022298</name>
</gene>
<name>A0AAV8TJ97_9ROSI</name>
<dbReference type="GO" id="GO:0016787">
    <property type="term" value="F:hydrolase activity"/>
    <property type="evidence" value="ECO:0007669"/>
    <property type="project" value="InterPro"/>
</dbReference>
<protein>
    <recommendedName>
        <fullName evidence="2">Dienelactone hydrolase domain-containing protein</fullName>
    </recommendedName>
</protein>
<proteinExistence type="predicted"/>
<dbReference type="Pfam" id="PF01738">
    <property type="entry name" value="DLH"/>
    <property type="match status" value="1"/>
</dbReference>
<evidence type="ECO:0000313" key="4">
    <source>
        <dbReference type="Proteomes" id="UP001159364"/>
    </source>
</evidence>
<evidence type="ECO:0000259" key="2">
    <source>
        <dbReference type="Pfam" id="PF01738"/>
    </source>
</evidence>
<feature type="domain" description="Dienelactone hydrolase" evidence="2">
    <location>
        <begin position="29"/>
        <end position="235"/>
    </location>
</feature>
<reference evidence="3 4" key="1">
    <citation type="submission" date="2021-09" db="EMBL/GenBank/DDBJ databases">
        <title>Genomic insights and catalytic innovation underlie evolution of tropane alkaloids biosynthesis.</title>
        <authorList>
            <person name="Wang Y.-J."/>
            <person name="Tian T."/>
            <person name="Huang J.-P."/>
            <person name="Huang S.-X."/>
        </authorList>
    </citation>
    <scope>NUCLEOTIDE SEQUENCE [LARGE SCALE GENOMIC DNA]</scope>
    <source>
        <strain evidence="3">KIB-2018</strain>
        <tissue evidence="3">Leaf</tissue>
    </source>
</reference>
<accession>A0AAV8TJ97</accession>
<dbReference type="PANTHER" id="PTHR17630:SF97">
    <property type="entry name" value="ENDO-1,31,4-BETA-D-GLUCANASE-LIKE"/>
    <property type="match status" value="1"/>
</dbReference>